<proteinExistence type="predicted"/>
<dbReference type="Proteomes" id="UP000321863">
    <property type="component" value="Unassembled WGS sequence"/>
</dbReference>
<evidence type="ECO:0000313" key="2">
    <source>
        <dbReference type="Proteomes" id="UP000321863"/>
    </source>
</evidence>
<comment type="caution">
    <text evidence="1">The sequence shown here is derived from an EMBL/GenBank/DDBJ whole genome shotgun (WGS) entry which is preliminary data.</text>
</comment>
<dbReference type="AlphaFoldDB" id="A0A511YIQ7"/>
<dbReference type="OrthoDB" id="1261592at2"/>
<reference evidence="1 2" key="1">
    <citation type="submission" date="2019-07" db="EMBL/GenBank/DDBJ databases">
        <title>Whole genome shotgun sequence of Chryseobacterium hagamense NBRC 105253.</title>
        <authorList>
            <person name="Hosoyama A."/>
            <person name="Uohara A."/>
            <person name="Ohji S."/>
            <person name="Ichikawa N."/>
        </authorList>
    </citation>
    <scope>NUCLEOTIDE SEQUENCE [LARGE SCALE GENOMIC DNA]</scope>
    <source>
        <strain evidence="1 2">NBRC 105253</strain>
    </source>
</reference>
<sequence length="95" mass="10850">MSVDDMNVLLFKKIRSKSIKSIVTKKSIDYTNHGAIYVVYGRDSLPIHTEWDEKIKVGDSILKPKDSLKIMIKSNSGVSVLDYEQNKEEILTTNF</sequence>
<organism evidence="1 2">
    <name type="scientific">Chryseobacterium hagamense</name>
    <dbReference type="NCBI Taxonomy" id="395935"/>
    <lineage>
        <taxon>Bacteria</taxon>
        <taxon>Pseudomonadati</taxon>
        <taxon>Bacteroidota</taxon>
        <taxon>Flavobacteriia</taxon>
        <taxon>Flavobacteriales</taxon>
        <taxon>Weeksellaceae</taxon>
        <taxon>Chryseobacterium group</taxon>
        <taxon>Chryseobacterium</taxon>
    </lineage>
</organism>
<dbReference type="RefSeq" id="WP_146939951.1">
    <property type="nucleotide sequence ID" value="NZ_BJYJ01000002.1"/>
</dbReference>
<dbReference type="EMBL" id="BJYJ01000002">
    <property type="protein sequence ID" value="GEN75080.1"/>
    <property type="molecule type" value="Genomic_DNA"/>
</dbReference>
<accession>A0A511YIQ7</accession>
<name>A0A511YIQ7_9FLAO</name>
<evidence type="ECO:0000313" key="1">
    <source>
        <dbReference type="EMBL" id="GEN75080.1"/>
    </source>
</evidence>
<gene>
    <name evidence="1" type="ORF">CHA01nite_08200</name>
</gene>
<keyword evidence="2" id="KW-1185">Reference proteome</keyword>
<protein>
    <submittedName>
        <fullName evidence="1">Uncharacterized protein</fullName>
    </submittedName>
</protein>